<sequence length="90" mass="10057">MRALEDLRDLATAANAVTQAAHRPPDYHLSYLAYSVARVLRARLGKEPSFYVDGDYAHLLRATFAAAGLGISDVRRRMKEGRRLLDELGE</sequence>
<name>A0A0A0EVN1_9GAMM</name>
<gene>
    <name evidence="1" type="ORF">N799_09895</name>
</gene>
<dbReference type="Proteomes" id="UP000029989">
    <property type="component" value="Unassembled WGS sequence"/>
</dbReference>
<organism evidence="1 2">
    <name type="scientific">Lysobacter arseniciresistens ZS79</name>
    <dbReference type="NCBI Taxonomy" id="913325"/>
    <lineage>
        <taxon>Bacteria</taxon>
        <taxon>Pseudomonadati</taxon>
        <taxon>Pseudomonadota</taxon>
        <taxon>Gammaproteobacteria</taxon>
        <taxon>Lysobacterales</taxon>
        <taxon>Lysobacteraceae</taxon>
        <taxon>Novilysobacter</taxon>
    </lineage>
</organism>
<comment type="caution">
    <text evidence="1">The sequence shown here is derived from an EMBL/GenBank/DDBJ whole genome shotgun (WGS) entry which is preliminary data.</text>
</comment>
<keyword evidence="2" id="KW-1185">Reference proteome</keyword>
<accession>A0A0A0EVN1</accession>
<dbReference type="EMBL" id="AVPT01000029">
    <property type="protein sequence ID" value="KGM54183.1"/>
    <property type="molecule type" value="Genomic_DNA"/>
</dbReference>
<evidence type="ECO:0000313" key="2">
    <source>
        <dbReference type="Proteomes" id="UP000029989"/>
    </source>
</evidence>
<evidence type="ECO:0000313" key="1">
    <source>
        <dbReference type="EMBL" id="KGM54183.1"/>
    </source>
</evidence>
<dbReference type="AlphaFoldDB" id="A0A0A0EVN1"/>
<reference evidence="1 2" key="1">
    <citation type="journal article" date="2015" name="Stand. Genomic Sci.">
        <title>Genomic information of the arsenic-resistant bacterium Lysobacter arseniciresistens type strain ZS79(T) and comparison of Lysobacter draft genomes.</title>
        <authorList>
            <person name="Liu L."/>
            <person name="Zhang S."/>
            <person name="Luo M."/>
            <person name="Wang G."/>
        </authorList>
    </citation>
    <scope>NUCLEOTIDE SEQUENCE [LARGE SCALE GENOMIC DNA]</scope>
    <source>
        <strain evidence="1 2">ZS79</strain>
    </source>
</reference>
<protein>
    <submittedName>
        <fullName evidence="1">Uncharacterized protein</fullName>
    </submittedName>
</protein>
<proteinExistence type="predicted"/>